<dbReference type="InterPro" id="IPR012338">
    <property type="entry name" value="Beta-lactam/transpept-like"/>
</dbReference>
<dbReference type="Gene3D" id="3.40.710.10">
    <property type="entry name" value="DD-peptidase/beta-lactamase superfamily"/>
    <property type="match status" value="2"/>
</dbReference>
<dbReference type="PANTHER" id="PTHR30023:SF0">
    <property type="entry name" value="PENICILLIN-SENSITIVE CARBOXYPEPTIDASE A"/>
    <property type="match status" value="1"/>
</dbReference>
<reference evidence="3 4" key="1">
    <citation type="submission" date="2017-08" db="EMBL/GenBank/DDBJ databases">
        <title>Infants hospitalized years apart are colonized by the same room-sourced microbial strains.</title>
        <authorList>
            <person name="Brooks B."/>
            <person name="Olm M.R."/>
            <person name="Firek B.A."/>
            <person name="Baker R."/>
            <person name="Thomas B.C."/>
            <person name="Morowitz M.J."/>
            <person name="Banfield J.F."/>
        </authorList>
    </citation>
    <scope>NUCLEOTIDE SEQUENCE [LARGE SCALE GENOMIC DNA]</scope>
    <source>
        <strain evidence="3">S2_006_000_R1_57</strain>
    </source>
</reference>
<comment type="caution">
    <text evidence="3">The sequence shown here is derived from an EMBL/GenBank/DDBJ whole genome shotgun (WGS) entry which is preliminary data.</text>
</comment>
<evidence type="ECO:0000256" key="1">
    <source>
        <dbReference type="ARBA" id="ARBA00006096"/>
    </source>
</evidence>
<dbReference type="Pfam" id="PF02113">
    <property type="entry name" value="Peptidase_S13"/>
    <property type="match status" value="2"/>
</dbReference>
<dbReference type="PRINTS" id="PR00922">
    <property type="entry name" value="DADACBPTASE3"/>
</dbReference>
<accession>A0A2W5K8U0</accession>
<dbReference type="GO" id="GO:0004185">
    <property type="term" value="F:serine-type carboxypeptidase activity"/>
    <property type="evidence" value="ECO:0007669"/>
    <property type="project" value="InterPro"/>
</dbReference>
<dbReference type="InterPro" id="IPR000667">
    <property type="entry name" value="Peptidase_S13"/>
</dbReference>
<keyword evidence="2" id="KW-0378">Hydrolase</keyword>
<dbReference type="PANTHER" id="PTHR30023">
    <property type="entry name" value="D-ALANYL-D-ALANINE CARBOXYPEPTIDASE"/>
    <property type="match status" value="1"/>
</dbReference>
<dbReference type="GO" id="GO:0006508">
    <property type="term" value="P:proteolysis"/>
    <property type="evidence" value="ECO:0007669"/>
    <property type="project" value="InterPro"/>
</dbReference>
<protein>
    <submittedName>
        <fullName evidence="3">D-alanyl-D-alanine carboxypeptidase/D-alanyl-D-alanine-endopeptidase</fullName>
    </submittedName>
</protein>
<dbReference type="Proteomes" id="UP000248606">
    <property type="component" value="Unassembled WGS sequence"/>
</dbReference>
<gene>
    <name evidence="3" type="primary">dacB</name>
    <name evidence="3" type="ORF">DI579_04620</name>
</gene>
<proteinExistence type="inferred from homology"/>
<sequence>MKDHRRLAITTSILVVLLLVVGAVVAFNVVPRVRGLNSSDASSWMKGVALPPDTDKRDDAFRPVSKDAPIPDTDVLASRLNSLLAAAGVEHFTGSVQDAMTGKDLWRKNSDKSLQSASVMKLLTAQAALRVLSDEQRVKTETLLLNGDTVVLRGYGDVTLSDASKGQDSFYHGAARIEDLAQHTETMLRKRGITVRKLIVDTSLYRGSTMAPGWNTEDIGGGSIAPMSPTMVNGARLDATGEDSPRTVDPAMQVGRALAQHLGIAVDNVTVTSKKTNTSTVLGRVWSAPLITRLHDVLIHSDNVLAEAIGREIAVQQGKPATFAGATESIRHILGDNGVTTVGLTMFDASGLSLKNRVSSHTLVDVLRLSATQDQNRAILDDLPVSGGSGTLSNRFYDGSLARGWVRAKTGTLSSASSLAGIVVTRDGRVLVFAFIINGEEPSAARPVLDALATSLQACGCQPAH</sequence>
<dbReference type="SUPFAM" id="SSF56601">
    <property type="entry name" value="beta-lactamase/transpeptidase-like"/>
    <property type="match status" value="1"/>
</dbReference>
<dbReference type="EMBL" id="QFOZ01000005">
    <property type="protein sequence ID" value="PZP88882.1"/>
    <property type="molecule type" value="Genomic_DNA"/>
</dbReference>
<evidence type="ECO:0000256" key="2">
    <source>
        <dbReference type="ARBA" id="ARBA00022801"/>
    </source>
</evidence>
<dbReference type="NCBIfam" id="TIGR00666">
    <property type="entry name" value="PBP4"/>
    <property type="match status" value="1"/>
</dbReference>
<evidence type="ECO:0000313" key="4">
    <source>
        <dbReference type="Proteomes" id="UP000248606"/>
    </source>
</evidence>
<comment type="similarity">
    <text evidence="1">Belongs to the peptidase S13 family.</text>
</comment>
<keyword evidence="3" id="KW-0645">Protease</keyword>
<keyword evidence="3" id="KW-0121">Carboxypeptidase</keyword>
<dbReference type="AlphaFoldDB" id="A0A2W5K8U0"/>
<name>A0A2W5K8U0_9ACTN</name>
<evidence type="ECO:0000313" key="3">
    <source>
        <dbReference type="EMBL" id="PZP88882.1"/>
    </source>
</evidence>
<organism evidence="3 4">
    <name type="scientific">Lawsonella clevelandensis</name>
    <dbReference type="NCBI Taxonomy" id="1528099"/>
    <lineage>
        <taxon>Bacteria</taxon>
        <taxon>Bacillati</taxon>
        <taxon>Actinomycetota</taxon>
        <taxon>Actinomycetes</taxon>
        <taxon>Mycobacteriales</taxon>
        <taxon>Lawsonellaceae</taxon>
        <taxon>Lawsonella</taxon>
    </lineage>
</organism>
<dbReference type="GO" id="GO:0000270">
    <property type="term" value="P:peptidoglycan metabolic process"/>
    <property type="evidence" value="ECO:0007669"/>
    <property type="project" value="TreeGrafter"/>
</dbReference>
<dbReference type="RefSeq" id="WP_303678795.1">
    <property type="nucleotide sequence ID" value="NZ_CAKZIO010000016.1"/>
</dbReference>